<name>A0ABZ2TM08_9BACT</name>
<evidence type="ECO:0000313" key="7">
    <source>
        <dbReference type="Proteomes" id="UP001622612"/>
    </source>
</evidence>
<keyword evidence="4" id="KW-0812">Transmembrane</keyword>
<protein>
    <submittedName>
        <fullName evidence="6">PTS glucose transporter subunit IIB</fullName>
    </submittedName>
</protein>
<keyword evidence="7" id="KW-1185">Reference proteome</keyword>
<evidence type="ECO:0000259" key="5">
    <source>
        <dbReference type="PROSITE" id="PS51098"/>
    </source>
</evidence>
<evidence type="ECO:0000256" key="3">
    <source>
        <dbReference type="PROSITE-ProRule" id="PRU00421"/>
    </source>
</evidence>
<organism evidence="6 7">
    <name type="scientific">Metamycoplasma faucium</name>
    <dbReference type="NCBI Taxonomy" id="56142"/>
    <lineage>
        <taxon>Bacteria</taxon>
        <taxon>Bacillati</taxon>
        <taxon>Mycoplasmatota</taxon>
        <taxon>Mycoplasmoidales</taxon>
        <taxon>Metamycoplasmataceae</taxon>
        <taxon>Metamycoplasma</taxon>
    </lineage>
</organism>
<dbReference type="EMBL" id="CP088155">
    <property type="protein sequence ID" value="WYM97442.1"/>
    <property type="molecule type" value="Genomic_DNA"/>
</dbReference>
<feature type="domain" description="PTS EIIB type-1" evidence="5">
    <location>
        <begin position="43"/>
        <end position="120"/>
    </location>
</feature>
<dbReference type="InterPro" id="IPR036878">
    <property type="entry name" value="Glu_permease_IIB"/>
</dbReference>
<dbReference type="PROSITE" id="PS51098">
    <property type="entry name" value="PTS_EIIB_TYPE_1"/>
    <property type="match status" value="1"/>
</dbReference>
<evidence type="ECO:0000313" key="6">
    <source>
        <dbReference type="EMBL" id="WYM97442.1"/>
    </source>
</evidence>
<dbReference type="Gene3D" id="3.30.1360.60">
    <property type="entry name" value="Glucose permease domain IIB"/>
    <property type="match status" value="1"/>
</dbReference>
<reference evidence="6" key="1">
    <citation type="submission" date="2021-11" db="EMBL/GenBank/DDBJ databases">
        <title>The first genome sequence of unculturable Mycoplasma faucium obtained by de novo assembly of metagenomic reads.</title>
        <authorList>
            <person name="Sabat A.J."/>
            <person name="Bathoorn E."/>
            <person name="Akkerboom V."/>
            <person name="Friedrich A.W."/>
        </authorList>
    </citation>
    <scope>NUCLEOTIDE SEQUENCE [LARGE SCALE GENOMIC DNA]</scope>
    <source>
        <strain evidence="6">UMCG-MFM1</strain>
    </source>
</reference>
<evidence type="ECO:0000256" key="4">
    <source>
        <dbReference type="SAM" id="Phobius"/>
    </source>
</evidence>
<gene>
    <name evidence="6" type="ORF">LQ356_00895</name>
</gene>
<evidence type="ECO:0000256" key="1">
    <source>
        <dbReference type="ARBA" id="ARBA00022679"/>
    </source>
</evidence>
<dbReference type="SUPFAM" id="SSF55604">
    <property type="entry name" value="Glucose permease domain IIB"/>
    <property type="match status" value="1"/>
</dbReference>
<keyword evidence="6" id="KW-0762">Sugar transport</keyword>
<keyword evidence="6" id="KW-0813">Transport</keyword>
<accession>A0ABZ2TM08</accession>
<dbReference type="RefSeq" id="WP_405311889.1">
    <property type="nucleotide sequence ID" value="NZ_CP088155.1"/>
</dbReference>
<proteinExistence type="predicted"/>
<dbReference type="Proteomes" id="UP001622612">
    <property type="component" value="Chromosome"/>
</dbReference>
<dbReference type="InterPro" id="IPR001996">
    <property type="entry name" value="PTS_IIB_1"/>
</dbReference>
<keyword evidence="2" id="KW-0598">Phosphotransferase system</keyword>
<keyword evidence="4" id="KW-1133">Transmembrane helix</keyword>
<keyword evidence="4" id="KW-0472">Membrane</keyword>
<keyword evidence="1" id="KW-0808">Transferase</keyword>
<feature type="transmembrane region" description="Helical" evidence="4">
    <location>
        <begin position="6"/>
        <end position="24"/>
    </location>
</feature>
<evidence type="ECO:0000256" key="2">
    <source>
        <dbReference type="ARBA" id="ARBA00022683"/>
    </source>
</evidence>
<sequence length="120" mass="13923">MTKKQKFMYVFLIVITFGFILLYWKKYKQTSSKNYLSVEEKLNFDFEKFISYIGGVKNIKDVKSSQKVLTIFYIEKNNIILNELKNLKGILGISIKSDSISFVIGNSATYVKGIILKEIK</sequence>
<comment type="caution">
    <text evidence="3">Lacks conserved residue(s) required for the propagation of feature annotation.</text>
</comment>